<evidence type="ECO:0000256" key="1">
    <source>
        <dbReference type="SAM" id="SignalP"/>
    </source>
</evidence>
<dbReference type="Proteomes" id="UP001168528">
    <property type="component" value="Unassembled WGS sequence"/>
</dbReference>
<keyword evidence="1" id="KW-0732">Signal</keyword>
<reference evidence="2" key="1">
    <citation type="submission" date="2023-07" db="EMBL/GenBank/DDBJ databases">
        <title>The genome sequence of Rhodocytophaga aerolata KACC 12507.</title>
        <authorList>
            <person name="Zhang X."/>
        </authorList>
    </citation>
    <scope>NUCLEOTIDE SEQUENCE</scope>
    <source>
        <strain evidence="2">KACC 12507</strain>
    </source>
</reference>
<name>A0ABT8RC06_9BACT</name>
<feature type="signal peptide" evidence="1">
    <location>
        <begin position="1"/>
        <end position="23"/>
    </location>
</feature>
<proteinExistence type="predicted"/>
<dbReference type="RefSeq" id="WP_302039547.1">
    <property type="nucleotide sequence ID" value="NZ_JAUKPO010000013.1"/>
</dbReference>
<feature type="chain" id="PRO_5046588029" evidence="1">
    <location>
        <begin position="24"/>
        <end position="173"/>
    </location>
</feature>
<sequence length="173" mass="19588">MKKLGIFLMACLMVLTFNSYTQAQAKENTQSPKSTVEGKFVKIRYNQPSLRNRKLGTDLAPYGKVWRTGADSTTKITFTKDVQFGGKDVKAGTYALFTIPTEKEWTVILNNDWQKWGAYSYDESKDLVRVNVPAKKAPKTEEKFTIKVDDKSNSSDLVMMWGDVMVAVPVKQK</sequence>
<dbReference type="InterPro" id="IPR021314">
    <property type="entry name" value="DUF2911"/>
</dbReference>
<comment type="caution">
    <text evidence="2">The sequence shown here is derived from an EMBL/GenBank/DDBJ whole genome shotgun (WGS) entry which is preliminary data.</text>
</comment>
<evidence type="ECO:0000313" key="3">
    <source>
        <dbReference type="Proteomes" id="UP001168528"/>
    </source>
</evidence>
<protein>
    <submittedName>
        <fullName evidence="2">DUF2911 domain-containing protein</fullName>
    </submittedName>
</protein>
<keyword evidence="3" id="KW-1185">Reference proteome</keyword>
<evidence type="ECO:0000313" key="2">
    <source>
        <dbReference type="EMBL" id="MDO1448748.1"/>
    </source>
</evidence>
<organism evidence="2 3">
    <name type="scientific">Rhodocytophaga aerolata</name>
    <dbReference type="NCBI Taxonomy" id="455078"/>
    <lineage>
        <taxon>Bacteria</taxon>
        <taxon>Pseudomonadati</taxon>
        <taxon>Bacteroidota</taxon>
        <taxon>Cytophagia</taxon>
        <taxon>Cytophagales</taxon>
        <taxon>Rhodocytophagaceae</taxon>
        <taxon>Rhodocytophaga</taxon>
    </lineage>
</organism>
<dbReference type="Pfam" id="PF11138">
    <property type="entry name" value="DUF2911"/>
    <property type="match status" value="1"/>
</dbReference>
<gene>
    <name evidence="2" type="ORF">Q0590_20900</name>
</gene>
<dbReference type="EMBL" id="JAUKPO010000013">
    <property type="protein sequence ID" value="MDO1448748.1"/>
    <property type="molecule type" value="Genomic_DNA"/>
</dbReference>
<accession>A0ABT8RC06</accession>